<comment type="catalytic activity">
    <reaction evidence="1 7">
        <text>Hydrolysis of terminal, non-reducing alpha-D-galactose residues in alpha-D-galactosides, including galactose oligosaccharides, galactomannans and galactolipids.</text>
        <dbReference type="EC" id="3.2.1.22"/>
    </reaction>
</comment>
<dbReference type="PANTHER" id="PTHR11452:SF42">
    <property type="entry name" value="ALPHA-GALACTOSIDASE"/>
    <property type="match status" value="1"/>
</dbReference>
<dbReference type="Gene3D" id="2.60.40.1180">
    <property type="entry name" value="Golgi alpha-mannosidase II"/>
    <property type="match status" value="1"/>
</dbReference>
<dbReference type="PRINTS" id="PR00740">
    <property type="entry name" value="GLHYDRLASE27"/>
</dbReference>
<dbReference type="EMBL" id="JBCNJP010000018">
    <property type="protein sequence ID" value="KAK9063475.1"/>
    <property type="molecule type" value="Genomic_DNA"/>
</dbReference>
<dbReference type="AlphaFoldDB" id="A0AAP0CUX0"/>
<reference evidence="10 11" key="1">
    <citation type="submission" date="2024-04" db="EMBL/GenBank/DDBJ databases">
        <title>The reference genome of an endangered Asteraceae, Deinandra increscens subsp. villosa, native to the Central Coast of California.</title>
        <authorList>
            <person name="Guilliams M."/>
            <person name="Hasenstab-Lehman K."/>
            <person name="Meyer R."/>
            <person name="Mcevoy S."/>
        </authorList>
    </citation>
    <scope>NUCLEOTIDE SEQUENCE [LARGE SCALE GENOMIC DNA]</scope>
    <source>
        <tissue evidence="10">Leaf</tissue>
    </source>
</reference>
<evidence type="ECO:0000313" key="10">
    <source>
        <dbReference type="EMBL" id="KAK9063475.1"/>
    </source>
</evidence>
<dbReference type="InterPro" id="IPR041233">
    <property type="entry name" value="Melibiase_C"/>
</dbReference>
<evidence type="ECO:0000256" key="3">
    <source>
        <dbReference type="ARBA" id="ARBA00012755"/>
    </source>
</evidence>
<gene>
    <name evidence="10" type="ORF">SSX86_017345</name>
</gene>
<sequence length="724" mass="80610">MAELSKSLQSHLPPSPPQTTTSSSRISLSNQIHNPSSLSCQFGGSTMLIKLRGFENGDDDDDKIGRRSTMGMVRRCSGCVGGGFTDFRMTTGFFGQDCNVLYHICIFNFRVLSETRASLPPRGWNSYDSFCWTISEEEFLQNAQLVSQKLHSHGYEYAVVDYLWYRKLVPGAYVDSLGYDVIDEWGRMIPDSGRWPSSKGGKGFSEVAKKVHDMGLKFGFHVMRGISTQAVNANTPILDVTTGKAYVESGKIWHAKDIGIKERACGWMKNGFMSVNTTLGAGRAFLRSLYHQYAEWDVDFVKHDCVFGEDLQLDEITVVSGVLKELNRTILYSLSPGTSATPAMAKQVAPLVNMYRVTGDDWDTWGDVATHFDVSRDFAAASMIGGKGLLGNSWPDLDMLPLGWLTDAGANVGPHRNSSLSPDEQKTQMTLWSMARSPLMFGGDMRKLDDTTYGLITNPILLEINSFSSNNKEFPYITSTNEFQLLEQDPKIQIRGPHKVRASEKLVVGLSSCHVPEAKGWFSRMLDSNLEQICWRWRSRSKKAEPFCLYKTEAFLQSDEDVEYSEKYRGKLHLHASNREGFCFDTSSKRKLTSKERKRASFSPCRLDANQMWELNNNGTLMNSYSGSCASIKVMKANAGPGGVRSWIATGKKGEVYLAYFNLNPTRTVISTTVSSLSKAFPTINFGSCSCKEVWSGKDYGSLRHSLSASVDSHGSALFILTCT</sequence>
<dbReference type="GO" id="GO:0004557">
    <property type="term" value="F:alpha-galactosidase activity"/>
    <property type="evidence" value="ECO:0007669"/>
    <property type="project" value="UniProtKB-EC"/>
</dbReference>
<evidence type="ECO:0000256" key="8">
    <source>
        <dbReference type="SAM" id="MobiDB-lite"/>
    </source>
</evidence>
<dbReference type="InterPro" id="IPR013780">
    <property type="entry name" value="Glyco_hydro_b"/>
</dbReference>
<dbReference type="Gene3D" id="3.20.20.70">
    <property type="entry name" value="Aldolase class I"/>
    <property type="match status" value="1"/>
</dbReference>
<dbReference type="InterPro" id="IPR002241">
    <property type="entry name" value="Glyco_hydro_27"/>
</dbReference>
<dbReference type="Pfam" id="PF16499">
    <property type="entry name" value="Melibiase_2"/>
    <property type="match status" value="1"/>
</dbReference>
<dbReference type="Pfam" id="PF17801">
    <property type="entry name" value="Melibiase_C"/>
    <property type="match status" value="1"/>
</dbReference>
<evidence type="ECO:0000256" key="5">
    <source>
        <dbReference type="ARBA" id="ARBA00022801"/>
    </source>
</evidence>
<dbReference type="SUPFAM" id="SSF51445">
    <property type="entry name" value="(Trans)glycosidases"/>
    <property type="match status" value="1"/>
</dbReference>
<evidence type="ECO:0000256" key="1">
    <source>
        <dbReference type="ARBA" id="ARBA00001255"/>
    </source>
</evidence>
<dbReference type="SUPFAM" id="SSF50370">
    <property type="entry name" value="Ricin B-like lectins"/>
    <property type="match status" value="1"/>
</dbReference>
<comment type="caution">
    <text evidence="10">The sequence shown here is derived from an EMBL/GenBank/DDBJ whole genome shotgun (WGS) entry which is preliminary data.</text>
</comment>
<evidence type="ECO:0000256" key="6">
    <source>
        <dbReference type="ARBA" id="ARBA00023295"/>
    </source>
</evidence>
<accession>A0AAP0CUX0</accession>
<keyword evidence="4" id="KW-0732">Signal</keyword>
<name>A0AAP0CUX0_9ASTR</name>
<evidence type="ECO:0000313" key="11">
    <source>
        <dbReference type="Proteomes" id="UP001408789"/>
    </source>
</evidence>
<feature type="region of interest" description="Disordered" evidence="8">
    <location>
        <begin position="1"/>
        <end position="28"/>
    </location>
</feature>
<keyword evidence="7" id="KW-1015">Disulfide bond</keyword>
<evidence type="ECO:0000259" key="9">
    <source>
        <dbReference type="Pfam" id="PF17801"/>
    </source>
</evidence>
<keyword evidence="5 7" id="KW-0378">Hydrolase</keyword>
<dbReference type="InterPro" id="IPR017853">
    <property type="entry name" value="GH"/>
</dbReference>
<keyword evidence="11" id="KW-1185">Reference proteome</keyword>
<keyword evidence="6 7" id="KW-0326">Glycosidase</keyword>
<feature type="compositionally biased region" description="Low complexity" evidence="8">
    <location>
        <begin position="1"/>
        <end position="24"/>
    </location>
</feature>
<evidence type="ECO:0000256" key="2">
    <source>
        <dbReference type="ARBA" id="ARBA00009743"/>
    </source>
</evidence>
<evidence type="ECO:0000256" key="4">
    <source>
        <dbReference type="ARBA" id="ARBA00022729"/>
    </source>
</evidence>
<proteinExistence type="inferred from homology"/>
<dbReference type="Proteomes" id="UP001408789">
    <property type="component" value="Unassembled WGS sequence"/>
</dbReference>
<dbReference type="PANTHER" id="PTHR11452">
    <property type="entry name" value="ALPHA-GALACTOSIDASE/ALPHA-N-ACETYLGALACTOSAMINIDASE"/>
    <property type="match status" value="1"/>
</dbReference>
<dbReference type="CDD" id="cd14792">
    <property type="entry name" value="GH27"/>
    <property type="match status" value="1"/>
</dbReference>
<organism evidence="10 11">
    <name type="scientific">Deinandra increscens subsp. villosa</name>
    <dbReference type="NCBI Taxonomy" id="3103831"/>
    <lineage>
        <taxon>Eukaryota</taxon>
        <taxon>Viridiplantae</taxon>
        <taxon>Streptophyta</taxon>
        <taxon>Embryophyta</taxon>
        <taxon>Tracheophyta</taxon>
        <taxon>Spermatophyta</taxon>
        <taxon>Magnoliopsida</taxon>
        <taxon>eudicotyledons</taxon>
        <taxon>Gunneridae</taxon>
        <taxon>Pentapetalae</taxon>
        <taxon>asterids</taxon>
        <taxon>campanulids</taxon>
        <taxon>Asterales</taxon>
        <taxon>Asteraceae</taxon>
        <taxon>Asteroideae</taxon>
        <taxon>Heliantheae alliance</taxon>
        <taxon>Madieae</taxon>
        <taxon>Madiinae</taxon>
        <taxon>Deinandra</taxon>
    </lineage>
</organism>
<comment type="similarity">
    <text evidence="2 7">Belongs to the glycosyl hydrolase 27 family.</text>
</comment>
<dbReference type="EC" id="3.2.1.22" evidence="3 7"/>
<dbReference type="InterPro" id="IPR013785">
    <property type="entry name" value="Aldolase_TIM"/>
</dbReference>
<protein>
    <recommendedName>
        <fullName evidence="3 7">Alpha-galactosidase</fullName>
        <ecNumber evidence="3 7">3.2.1.22</ecNumber>
    </recommendedName>
    <alternativeName>
        <fullName evidence="7">Melibiase</fullName>
    </alternativeName>
</protein>
<dbReference type="InterPro" id="IPR035992">
    <property type="entry name" value="Ricin_B-like_lectins"/>
</dbReference>
<dbReference type="GO" id="GO:0005975">
    <property type="term" value="P:carbohydrate metabolic process"/>
    <property type="evidence" value="ECO:0007669"/>
    <property type="project" value="InterPro"/>
</dbReference>
<evidence type="ECO:0000256" key="7">
    <source>
        <dbReference type="RuleBase" id="RU361168"/>
    </source>
</evidence>
<dbReference type="SUPFAM" id="SSF51011">
    <property type="entry name" value="Glycosyl hydrolase domain"/>
    <property type="match status" value="1"/>
</dbReference>
<feature type="domain" description="Alpha galactosidase C-terminal" evidence="9">
    <location>
        <begin position="642"/>
        <end position="721"/>
    </location>
</feature>